<protein>
    <recommendedName>
        <fullName evidence="5">Cohesin domain-containing protein</fullName>
    </recommendedName>
</protein>
<keyword evidence="1" id="KW-1133">Transmembrane helix</keyword>
<dbReference type="InterPro" id="IPR008965">
    <property type="entry name" value="CBM2/CBM3_carb-bd_dom_sf"/>
</dbReference>
<comment type="caution">
    <text evidence="3">The sequence shown here is derived from an EMBL/GenBank/DDBJ whole genome shotgun (WGS) entry which is preliminary data.</text>
</comment>
<keyword evidence="2" id="KW-0732">Signal</keyword>
<dbReference type="CDD" id="cd08547">
    <property type="entry name" value="Type_II_cohesin"/>
    <property type="match status" value="1"/>
</dbReference>
<keyword evidence="1" id="KW-0812">Transmembrane</keyword>
<keyword evidence="1" id="KW-0472">Membrane</keyword>
<dbReference type="EMBL" id="MHRA01000039">
    <property type="protein sequence ID" value="OHA14927.1"/>
    <property type="molecule type" value="Genomic_DNA"/>
</dbReference>
<sequence>MTKFPKIKIFRAILPAAVCWLLIAASVNAATLYLYPVKDEVAVGDVFQLEARLDTEGKDINAIDASLNFSSDVFDFKDFSDGGSIVSLWAERPKLKDNEISFSGLMPGGFRGDGLVLKLIFKAKSGGRGLFFFGEKSSVLLNDGRGTSASLKFSNFQFFPRSGVPPSGTIFNEFSTSSEQILNYDDDRVPPEVFEPKIVRLDNVFSGKYFIVFSAQDKGSGIDYYEVFDGGEWIRAESPYVLKNQNFKKNLQVKAVDKAGNERIERVSPGKTPRYANYLVWVIIIGGLFFALWKVIKRKSFI</sequence>
<evidence type="ECO:0000313" key="3">
    <source>
        <dbReference type="EMBL" id="OHA14927.1"/>
    </source>
</evidence>
<dbReference type="GO" id="GO:0030246">
    <property type="term" value="F:carbohydrate binding"/>
    <property type="evidence" value="ECO:0007669"/>
    <property type="project" value="InterPro"/>
</dbReference>
<dbReference type="AlphaFoldDB" id="A0A1G2LTJ2"/>
<accession>A0A1G2LTJ2</accession>
<feature type="signal peptide" evidence="2">
    <location>
        <begin position="1"/>
        <end position="29"/>
    </location>
</feature>
<feature type="transmembrane region" description="Helical" evidence="1">
    <location>
        <begin position="278"/>
        <end position="296"/>
    </location>
</feature>
<organism evidence="3 4">
    <name type="scientific">Candidatus Tagabacteria bacterium RIFCSPLOWO2_01_FULL_42_9</name>
    <dbReference type="NCBI Taxonomy" id="1802296"/>
    <lineage>
        <taxon>Bacteria</taxon>
        <taxon>Candidatus Tagaibacteriota</taxon>
    </lineage>
</organism>
<evidence type="ECO:0008006" key="5">
    <source>
        <dbReference type="Google" id="ProtNLM"/>
    </source>
</evidence>
<name>A0A1G2LTJ2_9BACT</name>
<dbReference type="Gene3D" id="2.60.40.680">
    <property type="match status" value="1"/>
</dbReference>
<evidence type="ECO:0000256" key="2">
    <source>
        <dbReference type="SAM" id="SignalP"/>
    </source>
</evidence>
<gene>
    <name evidence="3" type="ORF">A3A10_02990</name>
</gene>
<evidence type="ECO:0000313" key="4">
    <source>
        <dbReference type="Proteomes" id="UP000178116"/>
    </source>
</evidence>
<proteinExistence type="predicted"/>
<dbReference type="SUPFAM" id="SSF49384">
    <property type="entry name" value="Carbohydrate-binding domain"/>
    <property type="match status" value="1"/>
</dbReference>
<reference evidence="3 4" key="1">
    <citation type="journal article" date="2016" name="Nat. Commun.">
        <title>Thousands of microbial genomes shed light on interconnected biogeochemical processes in an aquifer system.</title>
        <authorList>
            <person name="Anantharaman K."/>
            <person name="Brown C.T."/>
            <person name="Hug L.A."/>
            <person name="Sharon I."/>
            <person name="Castelle C.J."/>
            <person name="Probst A.J."/>
            <person name="Thomas B.C."/>
            <person name="Singh A."/>
            <person name="Wilkins M.J."/>
            <person name="Karaoz U."/>
            <person name="Brodie E.L."/>
            <person name="Williams K.H."/>
            <person name="Hubbard S.S."/>
            <person name="Banfield J.F."/>
        </authorList>
    </citation>
    <scope>NUCLEOTIDE SEQUENCE [LARGE SCALE GENOMIC DNA]</scope>
</reference>
<dbReference type="Proteomes" id="UP000178116">
    <property type="component" value="Unassembled WGS sequence"/>
</dbReference>
<evidence type="ECO:0000256" key="1">
    <source>
        <dbReference type="SAM" id="Phobius"/>
    </source>
</evidence>
<feature type="chain" id="PRO_5009583586" description="Cohesin domain-containing protein" evidence="2">
    <location>
        <begin position="30"/>
        <end position="302"/>
    </location>
</feature>